<gene>
    <name evidence="22" type="primary">LOC110989342</name>
</gene>
<dbReference type="InterPro" id="IPR020841">
    <property type="entry name" value="PKS_Beta-ketoAc_synthase_dom"/>
</dbReference>
<keyword evidence="5" id="KW-0276">Fatty acid metabolism</keyword>
<evidence type="ECO:0000256" key="1">
    <source>
        <dbReference type="ARBA" id="ARBA00005194"/>
    </source>
</evidence>
<keyword evidence="6" id="KW-0443">Lipid metabolism</keyword>
<comment type="catalytic activity">
    <reaction evidence="15">
        <text>octanoyl-[ACP] + malonyl-[ACP] + H(+) = 3-oxodecanoyl-[ACP] + holo-[ACP] + CO2</text>
        <dbReference type="Rhea" id="RHEA:41852"/>
        <dbReference type="Rhea" id="RHEA-COMP:9623"/>
        <dbReference type="Rhea" id="RHEA-COMP:9636"/>
        <dbReference type="Rhea" id="RHEA-COMP:9637"/>
        <dbReference type="Rhea" id="RHEA-COMP:9685"/>
        <dbReference type="ChEBI" id="CHEBI:15378"/>
        <dbReference type="ChEBI" id="CHEBI:16526"/>
        <dbReference type="ChEBI" id="CHEBI:64479"/>
        <dbReference type="ChEBI" id="CHEBI:78449"/>
        <dbReference type="ChEBI" id="CHEBI:78463"/>
        <dbReference type="ChEBI" id="CHEBI:78464"/>
    </reaction>
    <physiologicalReaction direction="left-to-right" evidence="15">
        <dbReference type="Rhea" id="RHEA:41853"/>
    </physiologicalReaction>
</comment>
<evidence type="ECO:0000256" key="19">
    <source>
        <dbReference type="RuleBase" id="RU003694"/>
    </source>
</evidence>
<comment type="similarity">
    <text evidence="2 17 19">Belongs to the thiolase-like superfamily. Beta-ketoacyl-ACP synthases family.</text>
</comment>
<dbReference type="Gene3D" id="3.40.47.10">
    <property type="match status" value="2"/>
</dbReference>
<accession>A0A8B7ZX65</accession>
<evidence type="ECO:0000256" key="12">
    <source>
        <dbReference type="ARBA" id="ARBA00048506"/>
    </source>
</evidence>
<evidence type="ECO:0000256" key="8">
    <source>
        <dbReference type="ARBA" id="ARBA00023315"/>
    </source>
</evidence>
<dbReference type="Pfam" id="PF00109">
    <property type="entry name" value="ketoacyl-synt"/>
    <property type="match status" value="1"/>
</dbReference>
<dbReference type="InterPro" id="IPR014030">
    <property type="entry name" value="Ketoacyl_synth_N"/>
</dbReference>
<dbReference type="OrthoDB" id="5334845at2759"/>
<keyword evidence="7 17" id="KW-0275">Fatty acid biosynthesis</keyword>
<organism evidence="21 22">
    <name type="scientific">Acanthaster planci</name>
    <name type="common">Crown-of-thorns starfish</name>
    <dbReference type="NCBI Taxonomy" id="133434"/>
    <lineage>
        <taxon>Eukaryota</taxon>
        <taxon>Metazoa</taxon>
        <taxon>Echinodermata</taxon>
        <taxon>Eleutherozoa</taxon>
        <taxon>Asterozoa</taxon>
        <taxon>Asteroidea</taxon>
        <taxon>Valvatacea</taxon>
        <taxon>Valvatida</taxon>
        <taxon>Acanthasteridae</taxon>
        <taxon>Acanthaster</taxon>
    </lineage>
</organism>
<evidence type="ECO:0000256" key="10">
    <source>
        <dbReference type="ARBA" id="ARBA00047451"/>
    </source>
</evidence>
<dbReference type="GO" id="GO:0005739">
    <property type="term" value="C:mitochondrion"/>
    <property type="evidence" value="ECO:0007669"/>
    <property type="project" value="TreeGrafter"/>
</dbReference>
<comment type="catalytic activity">
    <reaction evidence="12">
        <text>a fatty acyl-[ACP] + malonyl-[ACP] + H(+) = a 3-oxoacyl-[ACP] + holo-[ACP] + CO2</text>
        <dbReference type="Rhea" id="RHEA:22836"/>
        <dbReference type="Rhea" id="RHEA-COMP:9623"/>
        <dbReference type="Rhea" id="RHEA-COMP:9685"/>
        <dbReference type="Rhea" id="RHEA-COMP:9916"/>
        <dbReference type="Rhea" id="RHEA-COMP:14125"/>
        <dbReference type="ChEBI" id="CHEBI:15378"/>
        <dbReference type="ChEBI" id="CHEBI:16526"/>
        <dbReference type="ChEBI" id="CHEBI:64479"/>
        <dbReference type="ChEBI" id="CHEBI:78449"/>
        <dbReference type="ChEBI" id="CHEBI:78776"/>
        <dbReference type="ChEBI" id="CHEBI:138651"/>
        <dbReference type="EC" id="2.3.1.41"/>
    </reaction>
    <physiologicalReaction direction="left-to-right" evidence="12">
        <dbReference type="Rhea" id="RHEA:22837"/>
    </physiologicalReaction>
</comment>
<keyword evidence="3 17" id="KW-0444">Lipid biosynthesis</keyword>
<evidence type="ECO:0000256" key="7">
    <source>
        <dbReference type="ARBA" id="ARBA00023160"/>
    </source>
</evidence>
<dbReference type="AlphaFoldDB" id="A0A8B7ZX65"/>
<dbReference type="GO" id="GO:0004315">
    <property type="term" value="F:3-oxoacyl-[acyl-carrier-protein] synthase activity"/>
    <property type="evidence" value="ECO:0007669"/>
    <property type="project" value="UniProtKB-EC"/>
</dbReference>
<dbReference type="FunFam" id="3.40.47.10:FF:000015">
    <property type="entry name" value="3-oxoacyl-[acyl-carrier-protein] synthase, mitochondrial"/>
    <property type="match status" value="1"/>
</dbReference>
<dbReference type="PROSITE" id="PS00606">
    <property type="entry name" value="KS3_1"/>
    <property type="match status" value="1"/>
</dbReference>
<evidence type="ECO:0000256" key="15">
    <source>
        <dbReference type="ARBA" id="ARBA00049533"/>
    </source>
</evidence>
<dbReference type="OMA" id="QIGHCLG"/>
<evidence type="ECO:0000256" key="6">
    <source>
        <dbReference type="ARBA" id="ARBA00023098"/>
    </source>
</evidence>
<dbReference type="Pfam" id="PF02801">
    <property type="entry name" value="Ketoacyl-synt_C"/>
    <property type="match status" value="1"/>
</dbReference>
<comment type="catalytic activity">
    <reaction evidence="9">
        <text>hexanoyl-[ACP] + malonyl-[ACP] + H(+) = 3-oxooctanoyl-[ACP] + holo-[ACP] + CO2</text>
        <dbReference type="Rhea" id="RHEA:41836"/>
        <dbReference type="Rhea" id="RHEA-COMP:9623"/>
        <dbReference type="Rhea" id="RHEA-COMP:9632"/>
        <dbReference type="Rhea" id="RHEA-COMP:9633"/>
        <dbReference type="Rhea" id="RHEA-COMP:9685"/>
        <dbReference type="ChEBI" id="CHEBI:15378"/>
        <dbReference type="ChEBI" id="CHEBI:16526"/>
        <dbReference type="ChEBI" id="CHEBI:64479"/>
        <dbReference type="ChEBI" id="CHEBI:78449"/>
        <dbReference type="ChEBI" id="CHEBI:78459"/>
        <dbReference type="ChEBI" id="CHEBI:78460"/>
    </reaction>
    <physiologicalReaction direction="left-to-right" evidence="9">
        <dbReference type="Rhea" id="RHEA:41837"/>
    </physiologicalReaction>
</comment>
<dbReference type="NCBIfam" id="NF005589">
    <property type="entry name" value="PRK07314.1"/>
    <property type="match status" value="1"/>
</dbReference>
<evidence type="ECO:0000256" key="16">
    <source>
        <dbReference type="ARBA" id="ARBA00054575"/>
    </source>
</evidence>
<dbReference type="InterPro" id="IPR018201">
    <property type="entry name" value="Ketoacyl_synth_AS"/>
</dbReference>
<evidence type="ECO:0000256" key="3">
    <source>
        <dbReference type="ARBA" id="ARBA00022516"/>
    </source>
</evidence>
<comment type="catalytic activity">
    <reaction evidence="13">
        <text>decanoyl-[ACP] + malonyl-[ACP] + H(+) = 3-oxododecanoyl-[ACP] + holo-[ACP] + CO2</text>
        <dbReference type="Rhea" id="RHEA:41868"/>
        <dbReference type="Rhea" id="RHEA-COMP:9623"/>
        <dbReference type="Rhea" id="RHEA-COMP:9640"/>
        <dbReference type="Rhea" id="RHEA-COMP:9641"/>
        <dbReference type="Rhea" id="RHEA-COMP:9685"/>
        <dbReference type="ChEBI" id="CHEBI:15378"/>
        <dbReference type="ChEBI" id="CHEBI:16526"/>
        <dbReference type="ChEBI" id="CHEBI:64479"/>
        <dbReference type="ChEBI" id="CHEBI:78449"/>
        <dbReference type="ChEBI" id="CHEBI:78468"/>
        <dbReference type="ChEBI" id="CHEBI:78469"/>
    </reaction>
    <physiologicalReaction direction="left-to-right" evidence="13">
        <dbReference type="Rhea" id="RHEA:41869"/>
    </physiologicalReaction>
</comment>
<dbReference type="PANTHER" id="PTHR11712:SF336">
    <property type="entry name" value="3-OXOACYL-[ACYL-CARRIER-PROTEIN] SYNTHASE, MITOCHONDRIAL"/>
    <property type="match status" value="1"/>
</dbReference>
<dbReference type="FunFam" id="3.40.47.10:FF:000024">
    <property type="entry name" value="3-oxoacyl-[acyl-carrier-protein] synthase, mitochondrial"/>
    <property type="match status" value="1"/>
</dbReference>
<sequence>MLGKEVMQLGLWKKSKVLSSFRFWIINKSEKYSTAARRRVVVTGVGVLCPLGVGIQHVWPRLTDGQCGITNVCGPGYEKIPCQVAGYVPKGDGMGQFQASKIVSSSEQRTMCDASVFALAAAEEAFRQAEWKPSSQEDMRASGVAVGMGMVGLEDVVNTGITLQNQGYRRVSPYFVPRILTNMAAGHISIRYSLKGPNHAVSTACTTGAHAIGDAFRFIRNGDADVMVAGGTEASISPIAIAGFARARALSTNFNKAPTSASRPFDKDRDGFVMSEGAALVVLEEHDHALSRGAIILAEVLGYGLSGDANHMTAPCDDGEGAELCMRAALRDAGMSVASVTYINAHATSTPLGDAAENEAIKRLFLTQTNHVAVSSTKGATGHLLGAAGSLEAVFTIMACKMKTLPPTINLSSTTEGFELNYVPHRAQSWILADANRRVALTNSFGFGGTNASLCIAEYIKS</sequence>
<dbReference type="SUPFAM" id="SSF53901">
    <property type="entry name" value="Thiolase-like"/>
    <property type="match status" value="2"/>
</dbReference>
<dbReference type="SMART" id="SM00825">
    <property type="entry name" value="PKS_KS"/>
    <property type="match status" value="1"/>
</dbReference>
<evidence type="ECO:0000256" key="17">
    <source>
        <dbReference type="PIRNR" id="PIRNR000447"/>
    </source>
</evidence>
<dbReference type="PIRSF" id="PIRSF000447">
    <property type="entry name" value="KAS_II"/>
    <property type="match status" value="1"/>
</dbReference>
<dbReference type="CDD" id="cd00834">
    <property type="entry name" value="KAS_I_II"/>
    <property type="match status" value="1"/>
</dbReference>
<dbReference type="InterPro" id="IPR014031">
    <property type="entry name" value="Ketoacyl_synth_C"/>
</dbReference>
<comment type="catalytic activity">
    <reaction evidence="10">
        <text>tetradecanoyl-[ACP] + malonyl-[ACP] + H(+) = 3-oxohexadecanoyl-[ACP] + holo-[ACP] + CO2</text>
        <dbReference type="Rhea" id="RHEA:41900"/>
        <dbReference type="Rhea" id="RHEA-COMP:9623"/>
        <dbReference type="Rhea" id="RHEA-COMP:9648"/>
        <dbReference type="Rhea" id="RHEA-COMP:9649"/>
        <dbReference type="Rhea" id="RHEA-COMP:9685"/>
        <dbReference type="ChEBI" id="CHEBI:15378"/>
        <dbReference type="ChEBI" id="CHEBI:16526"/>
        <dbReference type="ChEBI" id="CHEBI:64479"/>
        <dbReference type="ChEBI" id="CHEBI:78449"/>
        <dbReference type="ChEBI" id="CHEBI:78477"/>
        <dbReference type="ChEBI" id="CHEBI:78478"/>
    </reaction>
    <physiologicalReaction direction="left-to-right" evidence="10">
        <dbReference type="Rhea" id="RHEA:41901"/>
    </physiologicalReaction>
</comment>
<comment type="catalytic activity">
    <reaction evidence="11">
        <text>dodecanoyl-[ACP] + malonyl-[ACP] + H(+) = 3-oxotetradecanoyl-[ACP] + holo-[ACP] + CO2</text>
        <dbReference type="Rhea" id="RHEA:41884"/>
        <dbReference type="Rhea" id="RHEA-COMP:9623"/>
        <dbReference type="Rhea" id="RHEA-COMP:9644"/>
        <dbReference type="Rhea" id="RHEA-COMP:9645"/>
        <dbReference type="Rhea" id="RHEA-COMP:9685"/>
        <dbReference type="ChEBI" id="CHEBI:15378"/>
        <dbReference type="ChEBI" id="CHEBI:16526"/>
        <dbReference type="ChEBI" id="CHEBI:64479"/>
        <dbReference type="ChEBI" id="CHEBI:65264"/>
        <dbReference type="ChEBI" id="CHEBI:78449"/>
        <dbReference type="ChEBI" id="CHEBI:78473"/>
    </reaction>
    <physiologicalReaction direction="left-to-right" evidence="11">
        <dbReference type="Rhea" id="RHEA:41885"/>
    </physiologicalReaction>
</comment>
<feature type="active site" description="For beta-ketoacyl synthase activity" evidence="18">
    <location>
        <position position="205"/>
    </location>
</feature>
<reference evidence="22" key="1">
    <citation type="submission" date="2025-08" db="UniProtKB">
        <authorList>
            <consortium name="RefSeq"/>
        </authorList>
    </citation>
    <scope>IDENTIFICATION</scope>
</reference>
<comment type="catalytic activity">
    <reaction evidence="14">
        <text>butanoyl-[ACP] + malonyl-[ACP] + H(+) = 3-oxohexanoyl-[ACP] + holo-[ACP] + CO2</text>
        <dbReference type="Rhea" id="RHEA:41820"/>
        <dbReference type="Rhea" id="RHEA-COMP:9623"/>
        <dbReference type="Rhea" id="RHEA-COMP:9628"/>
        <dbReference type="Rhea" id="RHEA-COMP:9629"/>
        <dbReference type="Rhea" id="RHEA-COMP:9685"/>
        <dbReference type="ChEBI" id="CHEBI:15378"/>
        <dbReference type="ChEBI" id="CHEBI:16526"/>
        <dbReference type="ChEBI" id="CHEBI:64479"/>
        <dbReference type="ChEBI" id="CHEBI:78449"/>
        <dbReference type="ChEBI" id="CHEBI:78454"/>
        <dbReference type="ChEBI" id="CHEBI:78456"/>
    </reaction>
    <physiologicalReaction direction="left-to-right" evidence="14">
        <dbReference type="Rhea" id="RHEA:41821"/>
    </physiologicalReaction>
</comment>
<dbReference type="InterPro" id="IPR000794">
    <property type="entry name" value="Beta-ketoacyl_synthase"/>
</dbReference>
<feature type="domain" description="Ketosynthase family 3 (KS3)" evidence="20">
    <location>
        <begin position="37"/>
        <end position="458"/>
    </location>
</feature>
<evidence type="ECO:0000256" key="11">
    <source>
        <dbReference type="ARBA" id="ARBA00047578"/>
    </source>
</evidence>
<dbReference type="RefSeq" id="XP_022109355.1">
    <property type="nucleotide sequence ID" value="XM_022253663.1"/>
</dbReference>
<evidence type="ECO:0000313" key="22">
    <source>
        <dbReference type="RefSeq" id="XP_022109355.1"/>
    </source>
</evidence>
<protein>
    <recommendedName>
        <fullName evidence="17">3-oxoacyl-[acyl-carrier-protein] synthase</fullName>
    </recommendedName>
</protein>
<keyword evidence="8" id="KW-0012">Acyltransferase</keyword>
<dbReference type="InterPro" id="IPR017568">
    <property type="entry name" value="3-oxoacyl-ACP_synth-2"/>
</dbReference>
<keyword evidence="4 17" id="KW-0808">Transferase</keyword>
<dbReference type="GO" id="GO:0006633">
    <property type="term" value="P:fatty acid biosynthetic process"/>
    <property type="evidence" value="ECO:0007669"/>
    <property type="project" value="UniProtKB-KW"/>
</dbReference>
<keyword evidence="21" id="KW-1185">Reference proteome</keyword>
<dbReference type="NCBIfam" id="TIGR03150">
    <property type="entry name" value="fabF"/>
    <property type="match status" value="1"/>
</dbReference>
<evidence type="ECO:0000256" key="18">
    <source>
        <dbReference type="PIRSR" id="PIRSR000447-1"/>
    </source>
</evidence>
<evidence type="ECO:0000256" key="9">
    <source>
        <dbReference type="ARBA" id="ARBA00047394"/>
    </source>
</evidence>
<dbReference type="PROSITE" id="PS52004">
    <property type="entry name" value="KS3_2"/>
    <property type="match status" value="1"/>
</dbReference>
<name>A0A8B7ZX65_ACAPL</name>
<evidence type="ECO:0000256" key="13">
    <source>
        <dbReference type="ARBA" id="ARBA00049109"/>
    </source>
</evidence>
<comment type="function">
    <text evidence="16">May play a role in the biosynthesis of lipoic acid as well as longer chain fatty acids required for optimal mitochondrial function.</text>
</comment>
<dbReference type="Proteomes" id="UP000694845">
    <property type="component" value="Unplaced"/>
</dbReference>
<evidence type="ECO:0000256" key="5">
    <source>
        <dbReference type="ARBA" id="ARBA00022832"/>
    </source>
</evidence>
<dbReference type="KEGG" id="aplc:110989342"/>
<dbReference type="GeneID" id="110989342"/>
<evidence type="ECO:0000256" key="14">
    <source>
        <dbReference type="ARBA" id="ARBA00049449"/>
    </source>
</evidence>
<evidence type="ECO:0000256" key="4">
    <source>
        <dbReference type="ARBA" id="ARBA00022679"/>
    </source>
</evidence>
<evidence type="ECO:0000256" key="2">
    <source>
        <dbReference type="ARBA" id="ARBA00008467"/>
    </source>
</evidence>
<dbReference type="InterPro" id="IPR016039">
    <property type="entry name" value="Thiolase-like"/>
</dbReference>
<comment type="pathway">
    <text evidence="1">Lipid metabolism; fatty acid biosynthesis.</text>
</comment>
<evidence type="ECO:0000313" key="21">
    <source>
        <dbReference type="Proteomes" id="UP000694845"/>
    </source>
</evidence>
<dbReference type="PANTHER" id="PTHR11712">
    <property type="entry name" value="POLYKETIDE SYNTHASE-RELATED"/>
    <property type="match status" value="1"/>
</dbReference>
<proteinExistence type="inferred from homology"/>
<evidence type="ECO:0000259" key="20">
    <source>
        <dbReference type="PROSITE" id="PS52004"/>
    </source>
</evidence>